<keyword evidence="2 4" id="KW-0808">Transferase</keyword>
<dbReference type="PROSITE" id="PS00092">
    <property type="entry name" value="N6_MTASE"/>
    <property type="match status" value="1"/>
</dbReference>
<evidence type="ECO:0000313" key="7">
    <source>
        <dbReference type="EMBL" id="GAA5226301.1"/>
    </source>
</evidence>
<feature type="binding site" evidence="4">
    <location>
        <begin position="129"/>
        <end position="133"/>
    </location>
    <ligand>
        <name>S-adenosyl-L-methionine</name>
        <dbReference type="ChEBI" id="CHEBI:59789"/>
    </ligand>
</feature>
<organism evidence="7 8">
    <name type="scientific">Paeniglutamicibacter antarcticus</name>
    <dbReference type="NCBI Taxonomy" id="494023"/>
    <lineage>
        <taxon>Bacteria</taxon>
        <taxon>Bacillati</taxon>
        <taxon>Actinomycetota</taxon>
        <taxon>Actinomycetes</taxon>
        <taxon>Micrococcales</taxon>
        <taxon>Micrococcaceae</taxon>
        <taxon>Paeniglutamicibacter</taxon>
    </lineage>
</organism>
<reference evidence="8" key="1">
    <citation type="journal article" date="2019" name="Int. J. Syst. Evol. Microbiol.">
        <title>The Global Catalogue of Microorganisms (GCM) 10K type strain sequencing project: providing services to taxonomists for standard genome sequencing and annotation.</title>
        <authorList>
            <consortium name="The Broad Institute Genomics Platform"/>
            <consortium name="The Broad Institute Genome Sequencing Center for Infectious Disease"/>
            <person name="Wu L."/>
            <person name="Ma J."/>
        </authorList>
    </citation>
    <scope>NUCLEOTIDE SEQUENCE [LARGE SCALE GENOMIC DNA]</scope>
    <source>
        <strain evidence="8">JCM 18952</strain>
    </source>
</reference>
<dbReference type="InterPro" id="IPR019874">
    <property type="entry name" value="RF_methyltr_PrmC"/>
</dbReference>
<feature type="domain" description="Methyltransferase" evidence="5">
    <location>
        <begin position="124"/>
        <end position="272"/>
    </location>
</feature>
<dbReference type="Pfam" id="PF13847">
    <property type="entry name" value="Methyltransf_31"/>
    <property type="match status" value="1"/>
</dbReference>
<comment type="function">
    <text evidence="4">Methylates the class 1 translation termination release factors RF1/PrfA and RF2/PrfB on the glutamine residue of the universally conserved GGQ motif.</text>
</comment>
<dbReference type="EC" id="2.1.1.297" evidence="4"/>
<accession>A0ABP9TIT1</accession>
<comment type="catalytic activity">
    <reaction evidence="4">
        <text>L-glutaminyl-[peptide chain release factor] + S-adenosyl-L-methionine = N(5)-methyl-L-glutaminyl-[peptide chain release factor] + S-adenosyl-L-homocysteine + H(+)</text>
        <dbReference type="Rhea" id="RHEA:42896"/>
        <dbReference type="Rhea" id="RHEA-COMP:10271"/>
        <dbReference type="Rhea" id="RHEA-COMP:10272"/>
        <dbReference type="ChEBI" id="CHEBI:15378"/>
        <dbReference type="ChEBI" id="CHEBI:30011"/>
        <dbReference type="ChEBI" id="CHEBI:57856"/>
        <dbReference type="ChEBI" id="CHEBI:59789"/>
        <dbReference type="ChEBI" id="CHEBI:61891"/>
        <dbReference type="EC" id="2.1.1.297"/>
    </reaction>
</comment>
<comment type="caution">
    <text evidence="7">The sequence shown here is derived from an EMBL/GenBank/DDBJ whole genome shotgun (WGS) entry which is preliminary data.</text>
</comment>
<evidence type="ECO:0000259" key="6">
    <source>
        <dbReference type="Pfam" id="PF17827"/>
    </source>
</evidence>
<dbReference type="GO" id="GO:0008168">
    <property type="term" value="F:methyltransferase activity"/>
    <property type="evidence" value="ECO:0007669"/>
    <property type="project" value="UniProtKB-KW"/>
</dbReference>
<dbReference type="HAMAP" id="MF_02126">
    <property type="entry name" value="RF_methyltr_PrmC"/>
    <property type="match status" value="1"/>
</dbReference>
<dbReference type="InterPro" id="IPR004556">
    <property type="entry name" value="HemK-like"/>
</dbReference>
<feature type="binding site" evidence="4">
    <location>
        <position position="194"/>
    </location>
    <ligand>
        <name>S-adenosyl-L-methionine</name>
        <dbReference type="ChEBI" id="CHEBI:59789"/>
    </ligand>
</feature>
<evidence type="ECO:0000256" key="1">
    <source>
        <dbReference type="ARBA" id="ARBA00022603"/>
    </source>
</evidence>
<dbReference type="Proteomes" id="UP001501257">
    <property type="component" value="Unassembled WGS sequence"/>
</dbReference>
<dbReference type="NCBIfam" id="TIGR03534">
    <property type="entry name" value="RF_mod_PrmC"/>
    <property type="match status" value="1"/>
</dbReference>
<sequence>MTQPRTGTPLAQALHTAQLTLAAAGVPSPRVDAELLAVHVLGISRGELATSVMLDATFADTQAARFAELVAKRATRLPLQHLTGVAHFRYLELAVGPGVFVPRPETETVVQHAIDAAAGIEHPVMVDLGTGSGAIAGSLAHEVPHAKVYAVELSDQAYPYAKRNLEPLGVELVKGDLRDAFGQLDSRCDVVASNPPYIPANAVPREPEARDHDPHMALYGGGADGMVLPNAAQSTAARLLRPGGYFIMEHAEVQAEAIAAMFAASGAWDQVCTHQDLNGRNRATSGIRR</sequence>
<dbReference type="InterPro" id="IPR025714">
    <property type="entry name" value="Methyltranfer_dom"/>
</dbReference>
<dbReference type="GO" id="GO:0032259">
    <property type="term" value="P:methylation"/>
    <property type="evidence" value="ECO:0007669"/>
    <property type="project" value="UniProtKB-KW"/>
</dbReference>
<feature type="domain" description="Release factor glutamine methyltransferase N-terminal" evidence="6">
    <location>
        <begin position="12"/>
        <end position="84"/>
    </location>
</feature>
<dbReference type="PANTHER" id="PTHR18895:SF74">
    <property type="entry name" value="MTRF1L RELEASE FACTOR GLUTAMINE METHYLTRANSFERASE"/>
    <property type="match status" value="1"/>
</dbReference>
<feature type="binding site" evidence="4">
    <location>
        <begin position="194"/>
        <end position="197"/>
    </location>
    <ligand>
        <name>substrate</name>
    </ligand>
</feature>
<evidence type="ECO:0000313" key="8">
    <source>
        <dbReference type="Proteomes" id="UP001501257"/>
    </source>
</evidence>
<evidence type="ECO:0000259" key="5">
    <source>
        <dbReference type="Pfam" id="PF13847"/>
    </source>
</evidence>
<keyword evidence="3 4" id="KW-0949">S-adenosyl-L-methionine</keyword>
<dbReference type="NCBIfam" id="TIGR00536">
    <property type="entry name" value="hemK_fam"/>
    <property type="match status" value="1"/>
</dbReference>
<dbReference type="InterPro" id="IPR050320">
    <property type="entry name" value="N5-glutamine_MTase"/>
</dbReference>
<dbReference type="Pfam" id="PF17827">
    <property type="entry name" value="PrmC_N"/>
    <property type="match status" value="1"/>
</dbReference>
<dbReference type="RefSeq" id="WP_210100398.1">
    <property type="nucleotide sequence ID" value="NZ_BAABLK010000015.1"/>
</dbReference>
<protein>
    <recommendedName>
        <fullName evidence="4">Release factor glutamine methyltransferase</fullName>
        <shortName evidence="4">RF MTase</shortName>
        <ecNumber evidence="4">2.1.1.297</ecNumber>
    </recommendedName>
    <alternativeName>
        <fullName evidence="4">N5-glutamine methyltransferase PrmC</fullName>
    </alternativeName>
    <alternativeName>
        <fullName evidence="4">Protein-(glutamine-N5) MTase PrmC</fullName>
    </alternativeName>
    <alternativeName>
        <fullName evidence="4">Protein-glutamine N-methyltransferase PrmC</fullName>
    </alternativeName>
</protein>
<dbReference type="CDD" id="cd02440">
    <property type="entry name" value="AdoMet_MTases"/>
    <property type="match status" value="1"/>
</dbReference>
<dbReference type="Gene3D" id="1.10.8.10">
    <property type="entry name" value="DNA helicase RuvA subunit, C-terminal domain"/>
    <property type="match status" value="1"/>
</dbReference>
<dbReference type="Gene3D" id="3.40.50.150">
    <property type="entry name" value="Vaccinia Virus protein VP39"/>
    <property type="match status" value="1"/>
</dbReference>
<dbReference type="PANTHER" id="PTHR18895">
    <property type="entry name" value="HEMK METHYLTRANSFERASE"/>
    <property type="match status" value="1"/>
</dbReference>
<dbReference type="SUPFAM" id="SSF53335">
    <property type="entry name" value="S-adenosyl-L-methionine-dependent methyltransferases"/>
    <property type="match status" value="1"/>
</dbReference>
<feature type="binding site" evidence="4">
    <location>
        <position position="152"/>
    </location>
    <ligand>
        <name>S-adenosyl-L-methionine</name>
        <dbReference type="ChEBI" id="CHEBI:59789"/>
    </ligand>
</feature>
<comment type="similarity">
    <text evidence="4">Belongs to the protein N5-glutamine methyltransferase family. PrmC subfamily.</text>
</comment>
<keyword evidence="1 4" id="KW-0489">Methyltransferase</keyword>
<dbReference type="InterPro" id="IPR040758">
    <property type="entry name" value="PrmC_N"/>
</dbReference>
<gene>
    <name evidence="4 7" type="primary">prmC</name>
    <name evidence="7" type="ORF">GCM10025778_08320</name>
</gene>
<dbReference type="InterPro" id="IPR002052">
    <property type="entry name" value="DNA_methylase_N6_adenine_CS"/>
</dbReference>
<proteinExistence type="inferred from homology"/>
<dbReference type="EMBL" id="BAABLK010000015">
    <property type="protein sequence ID" value="GAA5226301.1"/>
    <property type="molecule type" value="Genomic_DNA"/>
</dbReference>
<dbReference type="InterPro" id="IPR029063">
    <property type="entry name" value="SAM-dependent_MTases_sf"/>
</dbReference>
<evidence type="ECO:0000256" key="3">
    <source>
        <dbReference type="ARBA" id="ARBA00022691"/>
    </source>
</evidence>
<evidence type="ECO:0000256" key="4">
    <source>
        <dbReference type="HAMAP-Rule" id="MF_02126"/>
    </source>
</evidence>
<name>A0ABP9TIT1_9MICC</name>
<evidence type="ECO:0000256" key="2">
    <source>
        <dbReference type="ARBA" id="ARBA00022679"/>
    </source>
</evidence>
<keyword evidence="8" id="KW-1185">Reference proteome</keyword>
<comment type="caution">
    <text evidence="4">Lacks conserved residue(s) required for the propagation of feature annotation.</text>
</comment>